<evidence type="ECO:0000256" key="2">
    <source>
        <dbReference type="ARBA" id="ARBA00008226"/>
    </source>
</evidence>
<evidence type="ECO:0000256" key="3">
    <source>
        <dbReference type="ARBA" id="ARBA00022490"/>
    </source>
</evidence>
<evidence type="ECO:0000256" key="6">
    <source>
        <dbReference type="ARBA" id="ARBA00022723"/>
    </source>
</evidence>
<dbReference type="SUPFAM" id="SSF81271">
    <property type="entry name" value="TGS-like"/>
    <property type="match status" value="1"/>
</dbReference>
<gene>
    <name evidence="17" type="primary">thrS_2</name>
    <name evidence="14" type="synonym">thrS</name>
    <name evidence="17" type="ORF">DB43_AA00410</name>
</gene>
<dbReference type="GO" id="GO:0005737">
    <property type="term" value="C:cytoplasm"/>
    <property type="evidence" value="ECO:0007669"/>
    <property type="project" value="UniProtKB-SubCell"/>
</dbReference>
<dbReference type="GO" id="GO:0046872">
    <property type="term" value="F:metal ion binding"/>
    <property type="evidence" value="ECO:0007669"/>
    <property type="project" value="UniProtKB-KW"/>
</dbReference>
<dbReference type="SUPFAM" id="SSF52954">
    <property type="entry name" value="Class II aaRS ABD-related"/>
    <property type="match status" value="1"/>
</dbReference>
<dbReference type="PATRIC" id="fig|83552.4.peg.2265"/>
<dbReference type="GO" id="GO:0000049">
    <property type="term" value="F:tRNA binding"/>
    <property type="evidence" value="ECO:0007669"/>
    <property type="project" value="UniProtKB-KW"/>
</dbReference>
<dbReference type="PROSITE" id="PS50862">
    <property type="entry name" value="AA_TRNA_LIGASE_II"/>
    <property type="match status" value="1"/>
</dbReference>
<dbReference type="GO" id="GO:0005524">
    <property type="term" value="F:ATP binding"/>
    <property type="evidence" value="ECO:0007669"/>
    <property type="project" value="UniProtKB-UniRule"/>
</dbReference>
<protein>
    <recommendedName>
        <fullName evidence="14">Threonine--tRNA ligase</fullName>
        <ecNumber evidence="14">6.1.1.3</ecNumber>
    </recommendedName>
    <alternativeName>
        <fullName evidence="14">Threonyl-tRNA synthetase</fullName>
        <shortName evidence="14">ThrRS</shortName>
    </alternativeName>
</protein>
<keyword evidence="8 14" id="KW-0862">Zinc</keyword>
<dbReference type="Proteomes" id="UP000031307">
    <property type="component" value="Unassembled WGS sequence"/>
</dbReference>
<comment type="caution">
    <text evidence="17">The sequence shown here is derived from an EMBL/GenBank/DDBJ whole genome shotgun (WGS) entry which is preliminary data.</text>
</comment>
<feature type="binding site" evidence="14">
    <location>
        <position position="333"/>
    </location>
    <ligand>
        <name>Zn(2+)</name>
        <dbReference type="ChEBI" id="CHEBI:29105"/>
        <note>catalytic</note>
    </ligand>
</feature>
<dbReference type="InterPro" id="IPR006195">
    <property type="entry name" value="aa-tRNA-synth_II"/>
</dbReference>
<dbReference type="FunFam" id="3.30.930.10:FF:000019">
    <property type="entry name" value="Threonine--tRNA ligase"/>
    <property type="match status" value="1"/>
</dbReference>
<keyword evidence="12 14" id="KW-0030">Aminoacyl-tRNA synthetase</keyword>
<dbReference type="GO" id="GO:0004829">
    <property type="term" value="F:threonine-tRNA ligase activity"/>
    <property type="evidence" value="ECO:0007669"/>
    <property type="project" value="UniProtKB-UniRule"/>
</dbReference>
<dbReference type="Pfam" id="PF03129">
    <property type="entry name" value="HGTP_anticodon"/>
    <property type="match status" value="1"/>
</dbReference>
<feature type="domain" description="Aminoacyl-transfer RNA synthetases class-II family profile" evidence="15">
    <location>
        <begin position="266"/>
        <end position="533"/>
    </location>
</feature>
<evidence type="ECO:0000256" key="1">
    <source>
        <dbReference type="ARBA" id="ARBA00004496"/>
    </source>
</evidence>
<organism evidence="17 18">
    <name type="scientific">Parachlamydia acanthamoebae</name>
    <dbReference type="NCBI Taxonomy" id="83552"/>
    <lineage>
        <taxon>Bacteria</taxon>
        <taxon>Pseudomonadati</taxon>
        <taxon>Chlamydiota</taxon>
        <taxon>Chlamydiia</taxon>
        <taxon>Parachlamydiales</taxon>
        <taxon>Parachlamydiaceae</taxon>
        <taxon>Parachlamydia</taxon>
    </lineage>
</organism>
<dbReference type="FunFam" id="3.40.50.800:FF:000001">
    <property type="entry name" value="Threonine--tRNA ligase"/>
    <property type="match status" value="1"/>
</dbReference>
<evidence type="ECO:0000256" key="4">
    <source>
        <dbReference type="ARBA" id="ARBA00022555"/>
    </source>
</evidence>
<dbReference type="Gene3D" id="3.30.980.10">
    <property type="entry name" value="Threonyl-trna Synthetase, Chain A, domain 2"/>
    <property type="match status" value="1"/>
</dbReference>
<evidence type="ECO:0000256" key="13">
    <source>
        <dbReference type="ARBA" id="ARBA00049515"/>
    </source>
</evidence>
<comment type="cofactor">
    <cofactor evidence="14">
        <name>Zn(2+)</name>
        <dbReference type="ChEBI" id="CHEBI:29105"/>
    </cofactor>
    <text evidence="14">Binds 1 zinc ion per subunit.</text>
</comment>
<dbReference type="EC" id="6.1.1.3" evidence="14"/>
<dbReference type="PROSITE" id="PS51880">
    <property type="entry name" value="TGS"/>
    <property type="match status" value="1"/>
</dbReference>
<dbReference type="HAMAP" id="MF_00184">
    <property type="entry name" value="Thr_tRNA_synth"/>
    <property type="match status" value="1"/>
</dbReference>
<dbReference type="EMBL" id="JSAM01000111">
    <property type="protein sequence ID" value="KIA76616.1"/>
    <property type="molecule type" value="Genomic_DNA"/>
</dbReference>
<dbReference type="Gene3D" id="3.30.54.20">
    <property type="match status" value="1"/>
</dbReference>
<dbReference type="InterPro" id="IPR002314">
    <property type="entry name" value="aa-tRNA-synt_IIb"/>
</dbReference>
<dbReference type="Gene3D" id="3.30.930.10">
    <property type="entry name" value="Bira Bifunctional Protein, Domain 2"/>
    <property type="match status" value="1"/>
</dbReference>
<evidence type="ECO:0000313" key="17">
    <source>
        <dbReference type="EMBL" id="KIA76616.1"/>
    </source>
</evidence>
<dbReference type="InterPro" id="IPR002320">
    <property type="entry name" value="Thr-tRNA-ligase_IIa"/>
</dbReference>
<dbReference type="InterPro" id="IPR012676">
    <property type="entry name" value="TGS-like"/>
</dbReference>
<dbReference type="AlphaFoldDB" id="A0A0C1BYZ3"/>
<sequence>MMFVKVSGTKVSELELPEESTAKDLADKLHLNGPSQAVGVNVNGKAVDLTYPLKDGDAITFWSFDDPQGKEVFWHTSAHVLAQAILRIWPDAQPTIGPPIENGFYYDFGNLTISDQDFEKIEEQMRLIIEENYLSKRESFANKEEALQAFAHNPFKQELIRSFPEDAELSGYRQGEFFDLCRGPHLYNLGKIKALKVLKTSGAYWRGNHENEMLTRVYAITFPDRKMLKDYLTSVEEAKKRDHKVLGAKLDLFSLKEEAPGMPFIHPKGTIIWNELLAYLRQCLDDKNYIEIKTPTMMTRDLWELSGHWSNYRQNMFTSEIENRDFAIKPMNCPGCMLYYRGQIHSYRELPLRVAEIGNVHRFEPSGSLSGLFRVRSFHQDDAHIFMKPSDIRSEILNVLNLAHEIYSTFGLTYRLELSTRPEKNTIGTDKEWEIATEGLKNALDETGRPYRINEGDGAFYGPKIDFHIQDAINRTWQCGTIQLDMALPEKFELEYTAEDGSRQRPVMIHRAIFGSIERFFGILIEHFSGRFPLWISPLQVRLIPVADRHVEYARTLRKQFKQAGFHCDIDESNESVSKKVRNAQLSQINYMLTVGDQEVQNHTVNLRTRENVVLGEIKPEELIASMLEEKRSRALISPYHK</sequence>
<evidence type="ECO:0000313" key="18">
    <source>
        <dbReference type="Proteomes" id="UP000031307"/>
    </source>
</evidence>
<comment type="catalytic activity">
    <reaction evidence="13 14">
        <text>tRNA(Thr) + L-threonine + ATP = L-threonyl-tRNA(Thr) + AMP + diphosphate + H(+)</text>
        <dbReference type="Rhea" id="RHEA:24624"/>
        <dbReference type="Rhea" id="RHEA-COMP:9670"/>
        <dbReference type="Rhea" id="RHEA-COMP:9704"/>
        <dbReference type="ChEBI" id="CHEBI:15378"/>
        <dbReference type="ChEBI" id="CHEBI:30616"/>
        <dbReference type="ChEBI" id="CHEBI:33019"/>
        <dbReference type="ChEBI" id="CHEBI:57926"/>
        <dbReference type="ChEBI" id="CHEBI:78442"/>
        <dbReference type="ChEBI" id="CHEBI:78534"/>
        <dbReference type="ChEBI" id="CHEBI:456215"/>
        <dbReference type="EC" id="6.1.1.3"/>
    </reaction>
</comment>
<feature type="binding site" evidence="14">
    <location>
        <position position="384"/>
    </location>
    <ligand>
        <name>Zn(2+)</name>
        <dbReference type="ChEBI" id="CHEBI:29105"/>
        <note>catalytic</note>
    </ligand>
</feature>
<dbReference type="FunFam" id="3.30.980.10:FF:000005">
    <property type="entry name" value="Threonyl-tRNA synthetase, mitochondrial"/>
    <property type="match status" value="1"/>
</dbReference>
<evidence type="ECO:0000256" key="14">
    <source>
        <dbReference type="HAMAP-Rule" id="MF_00184"/>
    </source>
</evidence>
<feature type="domain" description="TGS" evidence="16">
    <location>
        <begin position="1"/>
        <end position="63"/>
    </location>
</feature>
<comment type="subunit">
    <text evidence="14">Homodimer.</text>
</comment>
<dbReference type="InterPro" id="IPR012947">
    <property type="entry name" value="tRNA_SAD"/>
</dbReference>
<keyword evidence="4 14" id="KW-0820">tRNA-binding</keyword>
<keyword evidence="9 14" id="KW-0067">ATP-binding</keyword>
<evidence type="ECO:0000256" key="8">
    <source>
        <dbReference type="ARBA" id="ARBA00022833"/>
    </source>
</evidence>
<dbReference type="PRINTS" id="PR01047">
    <property type="entry name" value="TRNASYNTHTHR"/>
</dbReference>
<evidence type="ECO:0000256" key="10">
    <source>
        <dbReference type="ARBA" id="ARBA00022884"/>
    </source>
</evidence>
<dbReference type="InterPro" id="IPR018163">
    <property type="entry name" value="Thr/Ala-tRNA-synth_IIc_edit"/>
</dbReference>
<proteinExistence type="inferred from homology"/>
<dbReference type="GO" id="GO:0006435">
    <property type="term" value="P:threonyl-tRNA aminoacylation"/>
    <property type="evidence" value="ECO:0007669"/>
    <property type="project" value="UniProtKB-UniRule"/>
</dbReference>
<reference evidence="17 18" key="1">
    <citation type="journal article" date="2014" name="Mol. Biol. Evol.">
        <title>Massive expansion of Ubiquitination-related gene families within the Chlamydiae.</title>
        <authorList>
            <person name="Domman D."/>
            <person name="Collingro A."/>
            <person name="Lagkouvardos I."/>
            <person name="Gehre L."/>
            <person name="Weinmaier T."/>
            <person name="Rattei T."/>
            <person name="Subtil A."/>
            <person name="Horn M."/>
        </authorList>
    </citation>
    <scope>NUCLEOTIDE SEQUENCE [LARGE SCALE GENOMIC DNA]</scope>
    <source>
        <strain evidence="17 18">OEW1</strain>
    </source>
</reference>
<dbReference type="SUPFAM" id="SSF55186">
    <property type="entry name" value="ThrRS/AlaRS common domain"/>
    <property type="match status" value="1"/>
</dbReference>
<dbReference type="InterPro" id="IPR004154">
    <property type="entry name" value="Anticodon-bd"/>
</dbReference>
<dbReference type="InterPro" id="IPR036621">
    <property type="entry name" value="Anticodon-bd_dom_sf"/>
</dbReference>
<dbReference type="SUPFAM" id="SSF55681">
    <property type="entry name" value="Class II aaRS and biotin synthetases"/>
    <property type="match status" value="1"/>
</dbReference>
<dbReference type="NCBIfam" id="TIGR00418">
    <property type="entry name" value="thrS"/>
    <property type="match status" value="1"/>
</dbReference>
<evidence type="ECO:0000256" key="7">
    <source>
        <dbReference type="ARBA" id="ARBA00022741"/>
    </source>
</evidence>
<accession>A0A0C1BYZ3</accession>
<dbReference type="Gene3D" id="3.10.20.30">
    <property type="match status" value="1"/>
</dbReference>
<keyword evidence="7 14" id="KW-0547">Nucleotide-binding</keyword>
<dbReference type="Pfam" id="PF07973">
    <property type="entry name" value="tRNA_SAD"/>
    <property type="match status" value="1"/>
</dbReference>
<feature type="binding site" evidence="14">
    <location>
        <position position="510"/>
    </location>
    <ligand>
        <name>Zn(2+)</name>
        <dbReference type="ChEBI" id="CHEBI:29105"/>
        <note>catalytic</note>
    </ligand>
</feature>
<name>A0A0C1BYZ3_9BACT</name>
<dbReference type="Pfam" id="PF00587">
    <property type="entry name" value="tRNA-synt_2b"/>
    <property type="match status" value="1"/>
</dbReference>
<dbReference type="InterPro" id="IPR045864">
    <property type="entry name" value="aa-tRNA-synth_II/BPL/LPL"/>
</dbReference>
<dbReference type="InterPro" id="IPR033728">
    <property type="entry name" value="ThrRS_core"/>
</dbReference>
<dbReference type="Gene3D" id="3.40.50.800">
    <property type="entry name" value="Anticodon-binding domain"/>
    <property type="match status" value="1"/>
</dbReference>
<dbReference type="CDD" id="cd00860">
    <property type="entry name" value="ThrRS_anticodon"/>
    <property type="match status" value="1"/>
</dbReference>
<keyword evidence="3 14" id="KW-0963">Cytoplasm</keyword>
<feature type="region of interest" description="Catalytic" evidence="14">
    <location>
        <begin position="242"/>
        <end position="533"/>
    </location>
</feature>
<evidence type="ECO:0000259" key="16">
    <source>
        <dbReference type="PROSITE" id="PS51880"/>
    </source>
</evidence>
<evidence type="ECO:0000256" key="9">
    <source>
        <dbReference type="ARBA" id="ARBA00022840"/>
    </source>
</evidence>
<dbReference type="SMART" id="SM00863">
    <property type="entry name" value="tRNA_SAD"/>
    <property type="match status" value="1"/>
</dbReference>
<dbReference type="InterPro" id="IPR047246">
    <property type="entry name" value="ThrRS_anticodon"/>
</dbReference>
<dbReference type="CDD" id="cd00771">
    <property type="entry name" value="ThrRS_core"/>
    <property type="match status" value="1"/>
</dbReference>
<dbReference type="InterPro" id="IPR004095">
    <property type="entry name" value="TGS"/>
</dbReference>
<keyword evidence="5 14" id="KW-0436">Ligase</keyword>
<evidence type="ECO:0000256" key="12">
    <source>
        <dbReference type="ARBA" id="ARBA00023146"/>
    </source>
</evidence>
<comment type="subcellular location">
    <subcellularLocation>
        <location evidence="1 14">Cytoplasm</location>
    </subcellularLocation>
</comment>
<evidence type="ECO:0000256" key="11">
    <source>
        <dbReference type="ARBA" id="ARBA00022917"/>
    </source>
</evidence>
<keyword evidence="10 14" id="KW-0694">RNA-binding</keyword>
<evidence type="ECO:0000259" key="15">
    <source>
        <dbReference type="PROSITE" id="PS50862"/>
    </source>
</evidence>
<keyword evidence="11 14" id="KW-0648">Protein biosynthesis</keyword>
<dbReference type="PANTHER" id="PTHR11451">
    <property type="entry name" value="THREONINE-TRNA LIGASE"/>
    <property type="match status" value="1"/>
</dbReference>
<comment type="similarity">
    <text evidence="2 14">Belongs to the class-II aminoacyl-tRNA synthetase family.</text>
</comment>
<evidence type="ECO:0000256" key="5">
    <source>
        <dbReference type="ARBA" id="ARBA00022598"/>
    </source>
</evidence>
<dbReference type="Pfam" id="PF02824">
    <property type="entry name" value="TGS"/>
    <property type="match status" value="1"/>
</dbReference>
<dbReference type="PANTHER" id="PTHR11451:SF44">
    <property type="entry name" value="THREONINE--TRNA LIGASE, CHLOROPLASTIC_MITOCHONDRIAL 2"/>
    <property type="match status" value="1"/>
</dbReference>
<dbReference type="InterPro" id="IPR012675">
    <property type="entry name" value="Beta-grasp_dom_sf"/>
</dbReference>
<keyword evidence="6 14" id="KW-0479">Metal-binding</keyword>